<keyword evidence="1" id="KW-1133">Transmembrane helix</keyword>
<keyword evidence="4" id="KW-1185">Reference proteome</keyword>
<evidence type="ECO:0000256" key="1">
    <source>
        <dbReference type="SAM" id="Phobius"/>
    </source>
</evidence>
<dbReference type="PANTHER" id="PTHR45138">
    <property type="entry name" value="REGULATORY COMPONENTS OF SENSORY TRANSDUCTION SYSTEM"/>
    <property type="match status" value="1"/>
</dbReference>
<dbReference type="SMART" id="SM00267">
    <property type="entry name" value="GGDEF"/>
    <property type="match status" value="1"/>
</dbReference>
<name>A0ABY5M6Z8_9ACTN</name>
<dbReference type="InterPro" id="IPR000160">
    <property type="entry name" value="GGDEF_dom"/>
</dbReference>
<evidence type="ECO:0000313" key="4">
    <source>
        <dbReference type="Proteomes" id="UP001316184"/>
    </source>
</evidence>
<dbReference type="Gene3D" id="3.30.70.270">
    <property type="match status" value="1"/>
</dbReference>
<evidence type="ECO:0000313" key="3">
    <source>
        <dbReference type="EMBL" id="UUP13232.1"/>
    </source>
</evidence>
<gene>
    <name evidence="3" type="ORF">NQV15_15460</name>
</gene>
<organism evidence="3 4">
    <name type="scientific">Aeromicrobium wangtongii</name>
    <dbReference type="NCBI Taxonomy" id="2969247"/>
    <lineage>
        <taxon>Bacteria</taxon>
        <taxon>Bacillati</taxon>
        <taxon>Actinomycetota</taxon>
        <taxon>Actinomycetes</taxon>
        <taxon>Propionibacteriales</taxon>
        <taxon>Nocardioidaceae</taxon>
        <taxon>Aeromicrobium</taxon>
    </lineage>
</organism>
<dbReference type="Proteomes" id="UP001316184">
    <property type="component" value="Chromosome"/>
</dbReference>
<feature type="transmembrane region" description="Helical" evidence="1">
    <location>
        <begin position="89"/>
        <end position="108"/>
    </location>
</feature>
<reference evidence="3 4" key="1">
    <citation type="submission" date="2022-08" db="EMBL/GenBank/DDBJ databases">
        <title>novel species in genus Aeromicrobium.</title>
        <authorList>
            <person name="Ye L."/>
        </authorList>
    </citation>
    <scope>NUCLEOTIDE SEQUENCE [LARGE SCALE GENOMIC DNA]</scope>
    <source>
        <strain evidence="4">zg-Y1379</strain>
    </source>
</reference>
<feature type="transmembrane region" description="Helical" evidence="1">
    <location>
        <begin position="34"/>
        <end position="54"/>
    </location>
</feature>
<dbReference type="PROSITE" id="PS50887">
    <property type="entry name" value="GGDEF"/>
    <property type="match status" value="1"/>
</dbReference>
<protein>
    <submittedName>
        <fullName evidence="3">GGDEF domain-containing protein</fullName>
    </submittedName>
</protein>
<keyword evidence="1" id="KW-0472">Membrane</keyword>
<feature type="transmembrane region" description="Helical" evidence="1">
    <location>
        <begin position="161"/>
        <end position="180"/>
    </location>
</feature>
<feature type="transmembrane region" description="Helical" evidence="1">
    <location>
        <begin position="66"/>
        <end position="82"/>
    </location>
</feature>
<sequence>MLDTASLRVAFGVVAVTLLVLFYFVAYRTSRSAYCGWWCVALLLFIGGSAAYVLDGTSHQVWANPLGSTLMVGGVCAVWAGTRSLRDRPVLPALFVVAPGSTLLAAVLDDPAANDWAGGGVFLAWMTSAVALASWELWSVRPAAAVLLRRERTFSPAVRTMAVMASAFSAYYAARTVAFLTSGPDGDVFERFFGSGVTTLFTTVLLATVSFGMTSLSFERETEELRTRATRDGLTGLLNRQEFMRQAAAEWRSRARNRPGADGCLVLADLDHFKLVNDTYGHPAGDYALQAFAATCRGVVRSSDLVGRYGGEEFILFLPGITPERAEQVVVEISTRLRQTATLNGMTFPTVSYGIASVADSVDLAQAIEQADRALYEAKALGRDRVIRSERLRQEHEQA</sequence>
<dbReference type="PANTHER" id="PTHR45138:SF9">
    <property type="entry name" value="DIGUANYLATE CYCLASE DGCM-RELATED"/>
    <property type="match status" value="1"/>
</dbReference>
<dbReference type="Pfam" id="PF00990">
    <property type="entry name" value="GGDEF"/>
    <property type="match status" value="1"/>
</dbReference>
<accession>A0ABY5M6Z8</accession>
<dbReference type="InterPro" id="IPR029787">
    <property type="entry name" value="Nucleotide_cyclase"/>
</dbReference>
<feature type="domain" description="GGDEF" evidence="2">
    <location>
        <begin position="261"/>
        <end position="391"/>
    </location>
</feature>
<dbReference type="EMBL" id="CP102173">
    <property type="protein sequence ID" value="UUP13232.1"/>
    <property type="molecule type" value="Genomic_DNA"/>
</dbReference>
<dbReference type="NCBIfam" id="TIGR00254">
    <property type="entry name" value="GGDEF"/>
    <property type="match status" value="1"/>
</dbReference>
<dbReference type="InterPro" id="IPR050469">
    <property type="entry name" value="Diguanylate_Cyclase"/>
</dbReference>
<dbReference type="RefSeq" id="WP_232400543.1">
    <property type="nucleotide sequence ID" value="NZ_CP102173.1"/>
</dbReference>
<feature type="transmembrane region" description="Helical" evidence="1">
    <location>
        <begin position="120"/>
        <end position="140"/>
    </location>
</feature>
<keyword evidence="1" id="KW-0812">Transmembrane</keyword>
<feature type="transmembrane region" description="Helical" evidence="1">
    <location>
        <begin position="6"/>
        <end position="27"/>
    </location>
</feature>
<dbReference type="CDD" id="cd01949">
    <property type="entry name" value="GGDEF"/>
    <property type="match status" value="1"/>
</dbReference>
<proteinExistence type="predicted"/>
<feature type="transmembrane region" description="Helical" evidence="1">
    <location>
        <begin position="192"/>
        <end position="218"/>
    </location>
</feature>
<dbReference type="InterPro" id="IPR043128">
    <property type="entry name" value="Rev_trsase/Diguanyl_cyclase"/>
</dbReference>
<evidence type="ECO:0000259" key="2">
    <source>
        <dbReference type="PROSITE" id="PS50887"/>
    </source>
</evidence>
<dbReference type="SUPFAM" id="SSF55073">
    <property type="entry name" value="Nucleotide cyclase"/>
    <property type="match status" value="1"/>
</dbReference>